<dbReference type="InterPro" id="IPR042100">
    <property type="entry name" value="Bug_dom1"/>
</dbReference>
<comment type="caution">
    <text evidence="3">The sequence shown here is derived from an EMBL/GenBank/DDBJ whole genome shotgun (WGS) entry which is preliminary data.</text>
</comment>
<dbReference type="PANTHER" id="PTHR42928">
    <property type="entry name" value="TRICARBOXYLATE-BINDING PROTEIN"/>
    <property type="match status" value="1"/>
</dbReference>
<keyword evidence="2" id="KW-0732">Signal</keyword>
<evidence type="ECO:0000256" key="2">
    <source>
        <dbReference type="SAM" id="SignalP"/>
    </source>
</evidence>
<reference evidence="3 4" key="1">
    <citation type="submission" date="2023-07" db="EMBL/GenBank/DDBJ databases">
        <title>Sorghum-associated microbial communities from plants grown in Nebraska, USA.</title>
        <authorList>
            <person name="Schachtman D."/>
        </authorList>
    </citation>
    <scope>NUCLEOTIDE SEQUENCE [LARGE SCALE GENOMIC DNA]</scope>
    <source>
        <strain evidence="3 4">BE240</strain>
    </source>
</reference>
<proteinExistence type="inferred from homology"/>
<keyword evidence="3" id="KW-0675">Receptor</keyword>
<gene>
    <name evidence="3" type="ORF">J2X09_000363</name>
</gene>
<sequence>MNARVLNATIFTAAFAASIAPAFAQAPAYPNKPITLVVPYPPGGPNDAIARALGPELAKALAVPVVIENKAGAAGNIGTSFAARAPADGYTIALPGSALSINTVIFDNAPYKIGDFRAVGMVAQGPVVAVAHPSLNIKTIAQLVAHAKAHPGVLSFPSGGKGTSPYLAGELLKNTAQINMVHVPYKGTGEFIPDLLAGRVPVAFVSPLIARQHVDTGALVPLATTGTKRLRGWEYLPTVEEAGVRGFRVLPWYAVVVPAATPAPIVSRLNAALQQALASAEIQKKLVDLGLDALPGTSEEAQTIVAQEVQLWKNVPLSD</sequence>
<feature type="signal peptide" evidence="2">
    <location>
        <begin position="1"/>
        <end position="24"/>
    </location>
</feature>
<dbReference type="SUPFAM" id="SSF53850">
    <property type="entry name" value="Periplasmic binding protein-like II"/>
    <property type="match status" value="1"/>
</dbReference>
<protein>
    <submittedName>
        <fullName evidence="3">Tripartite-type tricarboxylate transporter receptor subunit TctC</fullName>
    </submittedName>
</protein>
<dbReference type="InterPro" id="IPR005064">
    <property type="entry name" value="BUG"/>
</dbReference>
<dbReference type="PANTHER" id="PTHR42928:SF5">
    <property type="entry name" value="BLR1237 PROTEIN"/>
    <property type="match status" value="1"/>
</dbReference>
<dbReference type="Proteomes" id="UP001265550">
    <property type="component" value="Unassembled WGS sequence"/>
</dbReference>
<dbReference type="Gene3D" id="3.40.190.10">
    <property type="entry name" value="Periplasmic binding protein-like II"/>
    <property type="match status" value="1"/>
</dbReference>
<comment type="similarity">
    <text evidence="1">Belongs to the UPF0065 (bug) family.</text>
</comment>
<dbReference type="Gene3D" id="3.40.190.150">
    <property type="entry name" value="Bordetella uptake gene, domain 1"/>
    <property type="match status" value="1"/>
</dbReference>
<organism evidence="3 4">
    <name type="scientific">Hydrogenophaga laconesensis</name>
    <dbReference type="NCBI Taxonomy" id="1805971"/>
    <lineage>
        <taxon>Bacteria</taxon>
        <taxon>Pseudomonadati</taxon>
        <taxon>Pseudomonadota</taxon>
        <taxon>Betaproteobacteria</taxon>
        <taxon>Burkholderiales</taxon>
        <taxon>Comamonadaceae</taxon>
        <taxon>Hydrogenophaga</taxon>
    </lineage>
</organism>
<dbReference type="RefSeq" id="WP_204731646.1">
    <property type="nucleotide sequence ID" value="NZ_JAVDWE010000001.1"/>
</dbReference>
<evidence type="ECO:0000313" key="3">
    <source>
        <dbReference type="EMBL" id="MDR7092640.1"/>
    </source>
</evidence>
<feature type="chain" id="PRO_5045528402" evidence="2">
    <location>
        <begin position="25"/>
        <end position="319"/>
    </location>
</feature>
<dbReference type="PIRSF" id="PIRSF017082">
    <property type="entry name" value="YflP"/>
    <property type="match status" value="1"/>
</dbReference>
<dbReference type="Pfam" id="PF03401">
    <property type="entry name" value="TctC"/>
    <property type="match status" value="1"/>
</dbReference>
<name>A0ABU1V5C1_9BURK</name>
<evidence type="ECO:0000313" key="4">
    <source>
        <dbReference type="Proteomes" id="UP001265550"/>
    </source>
</evidence>
<keyword evidence="4" id="KW-1185">Reference proteome</keyword>
<accession>A0ABU1V5C1</accession>
<evidence type="ECO:0000256" key="1">
    <source>
        <dbReference type="ARBA" id="ARBA00006987"/>
    </source>
</evidence>
<dbReference type="EMBL" id="JAVDWE010000001">
    <property type="protein sequence ID" value="MDR7092640.1"/>
    <property type="molecule type" value="Genomic_DNA"/>
</dbReference>